<gene>
    <name evidence="1" type="ORF">NK6_6727</name>
</gene>
<reference evidence="1 2" key="1">
    <citation type="submission" date="2014-11" db="EMBL/GenBank/DDBJ databases">
        <title>Symbiosis island explosion on the genome of extra-slow-growing strains of soybean bradyrhizobia with massive insertion sequences.</title>
        <authorList>
            <person name="Iida T."/>
            <person name="Minamisawa K."/>
        </authorList>
    </citation>
    <scope>NUCLEOTIDE SEQUENCE [LARGE SCALE GENOMIC DNA]</scope>
    <source>
        <strain evidence="1 2">NK6</strain>
    </source>
</reference>
<dbReference type="Proteomes" id="UP000063308">
    <property type="component" value="Chromosome"/>
</dbReference>
<dbReference type="AlphaFoldDB" id="A0A0E4FWH3"/>
<dbReference type="GeneID" id="46489791"/>
<evidence type="ECO:0000313" key="1">
    <source>
        <dbReference type="EMBL" id="BAR59878.1"/>
    </source>
</evidence>
<organism evidence="1 2">
    <name type="scientific">Bradyrhizobium diazoefficiens</name>
    <dbReference type="NCBI Taxonomy" id="1355477"/>
    <lineage>
        <taxon>Bacteria</taxon>
        <taxon>Pseudomonadati</taxon>
        <taxon>Pseudomonadota</taxon>
        <taxon>Alphaproteobacteria</taxon>
        <taxon>Hyphomicrobiales</taxon>
        <taxon>Nitrobacteraceae</taxon>
        <taxon>Bradyrhizobium</taxon>
    </lineage>
</organism>
<sequence length="136" mass="14994">MRTLLVILGIWLLLNILFVVVVIPPRKPRPSRADGGSAGLSPVPVRHDAATPGEDPPVSLRHVIIAIALGAFFSLSPPLLEAYDMLRSRLRRLRGQSNDESSTEQETLQSILAKLRAEYDERSSNGLSDKDDGDRR</sequence>
<accession>A0A0E4FWH3</accession>
<name>A0A0E4FWH3_9BRAD</name>
<proteinExistence type="predicted"/>
<dbReference type="RefSeq" id="WP_011085529.1">
    <property type="nucleotide sequence ID" value="NZ_AJQI01000128.1"/>
</dbReference>
<evidence type="ECO:0000313" key="2">
    <source>
        <dbReference type="Proteomes" id="UP000063308"/>
    </source>
</evidence>
<dbReference type="EMBL" id="AP014685">
    <property type="protein sequence ID" value="BAR59878.1"/>
    <property type="molecule type" value="Genomic_DNA"/>
</dbReference>
<protein>
    <submittedName>
        <fullName evidence="1">Uncharacterized protein</fullName>
    </submittedName>
</protein>